<sequence>MFGMSIKNEFFRMVLEQKGINKLCGLPLVVVGRMLNELSCFNLILPEIILWKRIRFDFKRLCDRDSSLNRSRSSL</sequence>
<accession>A0ACB0Y2B9</accession>
<proteinExistence type="predicted"/>
<organism evidence="1 2">
    <name type="scientific">Meloidogyne enterolobii</name>
    <name type="common">Root-knot nematode worm</name>
    <name type="synonym">Meloidogyne mayaguensis</name>
    <dbReference type="NCBI Taxonomy" id="390850"/>
    <lineage>
        <taxon>Eukaryota</taxon>
        <taxon>Metazoa</taxon>
        <taxon>Ecdysozoa</taxon>
        <taxon>Nematoda</taxon>
        <taxon>Chromadorea</taxon>
        <taxon>Rhabditida</taxon>
        <taxon>Tylenchina</taxon>
        <taxon>Tylenchomorpha</taxon>
        <taxon>Tylenchoidea</taxon>
        <taxon>Meloidogynidae</taxon>
        <taxon>Meloidogyninae</taxon>
        <taxon>Meloidogyne</taxon>
    </lineage>
</organism>
<keyword evidence="2" id="KW-1185">Reference proteome</keyword>
<evidence type="ECO:0000313" key="1">
    <source>
        <dbReference type="EMBL" id="CAK5027912.1"/>
    </source>
</evidence>
<dbReference type="EMBL" id="CAVMJV010000004">
    <property type="protein sequence ID" value="CAK5027912.1"/>
    <property type="molecule type" value="Genomic_DNA"/>
</dbReference>
<comment type="caution">
    <text evidence="1">The sequence shown here is derived from an EMBL/GenBank/DDBJ whole genome shotgun (WGS) entry which is preliminary data.</text>
</comment>
<dbReference type="Proteomes" id="UP001497535">
    <property type="component" value="Unassembled WGS sequence"/>
</dbReference>
<gene>
    <name evidence="1" type="ORF">MENTE1834_LOCUS6534</name>
</gene>
<reference evidence="1" key="1">
    <citation type="submission" date="2023-11" db="EMBL/GenBank/DDBJ databases">
        <authorList>
            <person name="Poullet M."/>
        </authorList>
    </citation>
    <scope>NUCLEOTIDE SEQUENCE</scope>
    <source>
        <strain evidence="1">E1834</strain>
    </source>
</reference>
<evidence type="ECO:0000313" key="2">
    <source>
        <dbReference type="Proteomes" id="UP001497535"/>
    </source>
</evidence>
<protein>
    <submittedName>
        <fullName evidence="1">Uncharacterized protein</fullName>
    </submittedName>
</protein>
<name>A0ACB0Y2B9_MELEN</name>